<dbReference type="GO" id="GO:0046856">
    <property type="term" value="P:phosphatidylinositol dephosphorylation"/>
    <property type="evidence" value="ECO:0007669"/>
    <property type="project" value="InterPro"/>
</dbReference>
<dbReference type="InterPro" id="IPR046985">
    <property type="entry name" value="IP5"/>
</dbReference>
<proteinExistence type="predicted"/>
<feature type="transmembrane region" description="Helical" evidence="1">
    <location>
        <begin position="9"/>
        <end position="32"/>
    </location>
</feature>
<dbReference type="Proteomes" id="UP000078348">
    <property type="component" value="Unassembled WGS sequence"/>
</dbReference>
<dbReference type="OrthoDB" id="207227at2759"/>
<keyword evidence="3" id="KW-0540">Nuclease</keyword>
<name>A0A196SJM6_BLAHN</name>
<reference evidence="3 4" key="1">
    <citation type="submission" date="2016-05" db="EMBL/GenBank/DDBJ databases">
        <title>Nuclear genome of Blastocystis sp. subtype 1 NandII.</title>
        <authorList>
            <person name="Gentekaki E."/>
            <person name="Curtis B."/>
            <person name="Stairs C."/>
            <person name="Eme L."/>
            <person name="Herman E."/>
            <person name="Klimes V."/>
            <person name="Arias M.C."/>
            <person name="Elias M."/>
            <person name="Hilliou F."/>
            <person name="Klute M."/>
            <person name="Malik S.-B."/>
            <person name="Pightling A."/>
            <person name="Rachubinski R."/>
            <person name="Salas D."/>
            <person name="Schlacht A."/>
            <person name="Suga H."/>
            <person name="Archibald J."/>
            <person name="Ball S.G."/>
            <person name="Clark G."/>
            <person name="Dacks J."/>
            <person name="Van Der Giezen M."/>
            <person name="Tsaousis A."/>
            <person name="Roger A."/>
        </authorList>
    </citation>
    <scope>NUCLEOTIDE SEQUENCE [LARGE SCALE GENOMIC DNA]</scope>
    <source>
        <strain evidence="4">ATCC 50177 / NandII</strain>
    </source>
</reference>
<keyword evidence="3" id="KW-0255">Endonuclease</keyword>
<dbReference type="SMART" id="SM00128">
    <property type="entry name" value="IPPc"/>
    <property type="match status" value="1"/>
</dbReference>
<sequence length="613" mass="70117">MSHVILRRVLFYSGALSVVYLMLWLCAFTGVIKLIGEYVLLFLRLITLAWTTCHFHHFSLLVPVKNTLGESRYFWFCLLLAVIVPFFYFLFSDKRKSSALVFVQSAGDFWLYHFLSFVLVLYILKAFLQLNRSLKERGYTQSYIRLLVRKPTLFLNVVVLYWLCGILAACSNLSNPQSETLWDAVFAFVSMTLCFWIDVVDSLPMHVHSSSLQQPLLEQSELVVNPCESKDLSVFVESFNCGEKWITDVDLRNYVPKDKDIYVFSLQECMKPESSISAIRKLLDTFDDSYLLKHQSIGGKAKLLGYHGTITVIVAVRKSVIHNFIPSTPSQVYEGFGFSTFRCGNKGSVAVRLRLANQTLLVIASHFSSDLKGKSHLSKRLANAQTTLAQLSPEWNGLDGWDAQYMDTHTIVAGDLNFRLNESDVDRVFERIAEGSRDGSFKELLQQDELRSVIQSGKAYADFREAVITHPPTFKLQKKERGICLDFCKADAVKAVYKTKASDGTLRVPSWTDRILFYSLPLYRDQMEVSEDYAMIESIVKSDHRPVHCEYLIRAQPSKDGQSEKPLLLTLKNLVFEGATKENPVWMKVCCPLPCEDCQWEQREAWIEVVNER</sequence>
<feature type="transmembrane region" description="Helical" evidence="1">
    <location>
        <begin position="111"/>
        <end position="131"/>
    </location>
</feature>
<dbReference type="PANTHER" id="PTHR11200">
    <property type="entry name" value="INOSITOL 5-PHOSPHATASE"/>
    <property type="match status" value="1"/>
</dbReference>
<organism evidence="3 4">
    <name type="scientific">Blastocystis sp. subtype 1 (strain ATCC 50177 / NandII)</name>
    <dbReference type="NCBI Taxonomy" id="478820"/>
    <lineage>
        <taxon>Eukaryota</taxon>
        <taxon>Sar</taxon>
        <taxon>Stramenopiles</taxon>
        <taxon>Bigyra</taxon>
        <taxon>Opalozoa</taxon>
        <taxon>Opalinata</taxon>
        <taxon>Blastocystidae</taxon>
        <taxon>Blastocystis</taxon>
    </lineage>
</organism>
<dbReference type="InterPro" id="IPR036691">
    <property type="entry name" value="Endo/exonu/phosph_ase_sf"/>
</dbReference>
<dbReference type="GO" id="GO:0004439">
    <property type="term" value="F:phosphatidylinositol-4,5-bisphosphate 5-phosphatase activity"/>
    <property type="evidence" value="ECO:0007669"/>
    <property type="project" value="TreeGrafter"/>
</dbReference>
<feature type="transmembrane region" description="Helical" evidence="1">
    <location>
        <begin position="38"/>
        <end position="61"/>
    </location>
</feature>
<evidence type="ECO:0000313" key="4">
    <source>
        <dbReference type="Proteomes" id="UP000078348"/>
    </source>
</evidence>
<keyword evidence="1" id="KW-0472">Membrane</keyword>
<dbReference type="GO" id="GO:0004527">
    <property type="term" value="F:exonuclease activity"/>
    <property type="evidence" value="ECO:0007669"/>
    <property type="project" value="UniProtKB-KW"/>
</dbReference>
<keyword evidence="3" id="KW-0269">Exonuclease</keyword>
<evidence type="ECO:0000256" key="1">
    <source>
        <dbReference type="SAM" id="Phobius"/>
    </source>
</evidence>
<evidence type="ECO:0000313" key="3">
    <source>
        <dbReference type="EMBL" id="OAO17243.1"/>
    </source>
</evidence>
<gene>
    <name evidence="3" type="ORF">AV274_1022</name>
</gene>
<feature type="transmembrane region" description="Helical" evidence="1">
    <location>
        <begin position="152"/>
        <end position="174"/>
    </location>
</feature>
<dbReference type="PANTHER" id="PTHR11200:SF275">
    <property type="entry name" value="LD06095P"/>
    <property type="match status" value="1"/>
</dbReference>
<dbReference type="AlphaFoldDB" id="A0A196SJM6"/>
<protein>
    <submittedName>
        <fullName evidence="3">Endonuclease/Exonuclease/phosphatase family protein</fullName>
    </submittedName>
</protein>
<keyword evidence="4" id="KW-1185">Reference proteome</keyword>
<keyword evidence="1" id="KW-0812">Transmembrane</keyword>
<feature type="domain" description="Inositol polyphosphate-related phosphatase" evidence="2">
    <location>
        <begin position="230"/>
        <end position="559"/>
    </location>
</feature>
<evidence type="ECO:0000259" key="2">
    <source>
        <dbReference type="SMART" id="SM00128"/>
    </source>
</evidence>
<dbReference type="SUPFAM" id="SSF56219">
    <property type="entry name" value="DNase I-like"/>
    <property type="match status" value="1"/>
</dbReference>
<dbReference type="STRING" id="478820.A0A196SJM6"/>
<dbReference type="EMBL" id="LXWW01000039">
    <property type="protein sequence ID" value="OAO17243.1"/>
    <property type="molecule type" value="Genomic_DNA"/>
</dbReference>
<dbReference type="Gene3D" id="3.60.10.10">
    <property type="entry name" value="Endonuclease/exonuclease/phosphatase"/>
    <property type="match status" value="1"/>
</dbReference>
<feature type="transmembrane region" description="Helical" evidence="1">
    <location>
        <begin position="73"/>
        <end position="91"/>
    </location>
</feature>
<dbReference type="InterPro" id="IPR000300">
    <property type="entry name" value="IPPc"/>
</dbReference>
<accession>A0A196SJM6</accession>
<keyword evidence="3" id="KW-0378">Hydrolase</keyword>
<comment type="caution">
    <text evidence="3">The sequence shown here is derived from an EMBL/GenBank/DDBJ whole genome shotgun (WGS) entry which is preliminary data.</text>
</comment>
<dbReference type="GO" id="GO:0004519">
    <property type="term" value="F:endonuclease activity"/>
    <property type="evidence" value="ECO:0007669"/>
    <property type="project" value="UniProtKB-KW"/>
</dbReference>
<keyword evidence="1" id="KW-1133">Transmembrane helix</keyword>
<dbReference type="Pfam" id="PF22669">
    <property type="entry name" value="Exo_endo_phos2"/>
    <property type="match status" value="1"/>
</dbReference>